<evidence type="ECO:0000313" key="6">
    <source>
        <dbReference type="EMBL" id="ETN67402.1"/>
    </source>
</evidence>
<dbReference type="InterPro" id="IPR055167">
    <property type="entry name" value="Rootletin-like_CC"/>
</dbReference>
<feature type="region of interest" description="Disordered" evidence="3">
    <location>
        <begin position="395"/>
        <end position="488"/>
    </location>
</feature>
<feature type="coiled-coil region" evidence="2">
    <location>
        <begin position="334"/>
        <end position="393"/>
    </location>
</feature>
<reference evidence="6 8" key="1">
    <citation type="journal article" date="2010" name="BMC Genomics">
        <title>Combination of measures distinguishes pre-miRNAs from other stem-loops in the genome of the newly sequenced Anopheles darlingi.</title>
        <authorList>
            <person name="Mendes N.D."/>
            <person name="Freitas A.T."/>
            <person name="Vasconcelos A.T."/>
            <person name="Sagot M.F."/>
        </authorList>
    </citation>
    <scope>NUCLEOTIDE SEQUENCE</scope>
</reference>
<dbReference type="OMA" id="AGIQMDG"/>
<dbReference type="Gene3D" id="3.40.50.1820">
    <property type="entry name" value="alpha/beta hydrolase"/>
    <property type="match status" value="1"/>
</dbReference>
<feature type="compositionally biased region" description="Basic and acidic residues" evidence="3">
    <location>
        <begin position="1723"/>
        <end position="1732"/>
    </location>
</feature>
<evidence type="ECO:0000259" key="4">
    <source>
        <dbReference type="Pfam" id="PF00561"/>
    </source>
</evidence>
<dbReference type="GO" id="GO:0017171">
    <property type="term" value="F:serine hydrolase activity"/>
    <property type="evidence" value="ECO:0007669"/>
    <property type="project" value="TreeGrafter"/>
</dbReference>
<dbReference type="SUPFAM" id="SSF53474">
    <property type="entry name" value="alpha/beta-Hydrolases"/>
    <property type="match status" value="1"/>
</dbReference>
<evidence type="ECO:0000313" key="8">
    <source>
        <dbReference type="Proteomes" id="UP000000673"/>
    </source>
</evidence>
<dbReference type="Proteomes" id="UP000000673">
    <property type="component" value="Unassembled WGS sequence"/>
</dbReference>
<protein>
    <submittedName>
        <fullName evidence="6">Centrosomal protein</fullName>
    </submittedName>
</protein>
<feature type="coiled-coil region" evidence="2">
    <location>
        <begin position="822"/>
        <end position="1382"/>
    </location>
</feature>
<feature type="region of interest" description="Disordered" evidence="3">
    <location>
        <begin position="2226"/>
        <end position="2245"/>
    </location>
</feature>
<dbReference type="Pfam" id="PF15035">
    <property type="entry name" value="Rootletin"/>
    <property type="match status" value="1"/>
</dbReference>
<dbReference type="PANTHER" id="PTHR46331:SF2">
    <property type="entry name" value="VALACYCLOVIR HYDROLASE"/>
    <property type="match status" value="1"/>
</dbReference>
<reference evidence="6" key="2">
    <citation type="submission" date="2010-05" db="EMBL/GenBank/DDBJ databases">
        <authorList>
            <person name="Almeida L.G."/>
            <person name="Nicolas M.F."/>
            <person name="Souza R.C."/>
            <person name="Vasconcelos A.T.R."/>
        </authorList>
    </citation>
    <scope>NUCLEOTIDE SEQUENCE</scope>
</reference>
<feature type="coiled-coil region" evidence="2">
    <location>
        <begin position="1629"/>
        <end position="1684"/>
    </location>
</feature>
<feature type="compositionally biased region" description="Low complexity" evidence="3">
    <location>
        <begin position="296"/>
        <end position="311"/>
    </location>
</feature>
<feature type="region of interest" description="Disordered" evidence="3">
    <location>
        <begin position="273"/>
        <end position="311"/>
    </location>
</feature>
<dbReference type="EnsemblMetazoa" id="ADAC000784-RA">
    <property type="protein sequence ID" value="ADAC000784-PA"/>
    <property type="gene ID" value="ADAC000784"/>
</dbReference>
<dbReference type="InterPro" id="IPR000073">
    <property type="entry name" value="AB_hydrolase_1"/>
</dbReference>
<accession>W5JSS1</accession>
<organism evidence="6">
    <name type="scientific">Anopheles darlingi</name>
    <name type="common">Mosquito</name>
    <dbReference type="NCBI Taxonomy" id="43151"/>
    <lineage>
        <taxon>Eukaryota</taxon>
        <taxon>Metazoa</taxon>
        <taxon>Ecdysozoa</taxon>
        <taxon>Arthropoda</taxon>
        <taxon>Hexapoda</taxon>
        <taxon>Insecta</taxon>
        <taxon>Pterygota</taxon>
        <taxon>Neoptera</taxon>
        <taxon>Endopterygota</taxon>
        <taxon>Diptera</taxon>
        <taxon>Nematocera</taxon>
        <taxon>Culicoidea</taxon>
        <taxon>Culicidae</taxon>
        <taxon>Anophelinae</taxon>
        <taxon>Anopheles</taxon>
    </lineage>
</organism>
<reference evidence="7" key="4">
    <citation type="submission" date="2015-06" db="UniProtKB">
        <authorList>
            <consortium name="EnsemblMetazoa"/>
        </authorList>
    </citation>
    <scope>IDENTIFICATION</scope>
</reference>
<keyword evidence="8" id="KW-1185">Reference proteome</keyword>
<dbReference type="eggNOG" id="KOG2984">
    <property type="taxonomic scope" value="Eukaryota"/>
</dbReference>
<dbReference type="FunCoup" id="W5JSS1">
    <property type="interactions" value="13"/>
</dbReference>
<feature type="coiled-coil region" evidence="2">
    <location>
        <begin position="626"/>
        <end position="681"/>
    </location>
</feature>
<evidence type="ECO:0000256" key="2">
    <source>
        <dbReference type="SAM" id="Coils"/>
    </source>
</evidence>
<dbReference type="VEuPathDB" id="VectorBase:ADAR2_002811"/>
<evidence type="ECO:0000313" key="7">
    <source>
        <dbReference type="EnsemblMetazoa" id="ADAC000784-PA"/>
    </source>
</evidence>
<name>W5JSS1_ANODA</name>
<feature type="region of interest" description="Disordered" evidence="3">
    <location>
        <begin position="1889"/>
        <end position="1908"/>
    </location>
</feature>
<evidence type="ECO:0000256" key="3">
    <source>
        <dbReference type="SAM" id="MobiDB-lite"/>
    </source>
</evidence>
<feature type="domain" description="Rootletin-like coiled-coil" evidence="5">
    <location>
        <begin position="356"/>
        <end position="598"/>
    </location>
</feature>
<sequence>MSSEPRQDHLRIGSHDVHFVEAGQGSRGLILLPGALGTAWTDFKPQIEKLPTLLPQHKLIAWDPPGYGKSRPPEKRFSLDFFEQDAAAAHELMQKLGFDRYSIAGWSDGGITGMIQAANHPDRVEKLIIWGSNSYISDAETKIYEDIRDVSKWSARMREPMEKVYGVEYFPKLWSAWVDGLLRIHKECEGDICSRKLSKIKAPTLIVHGAKDPMIIPEHVPYLLNNIKNSDIHVFPEGKHNIHLRFADEFNNLLNGKDCAPSVGLRGSEGGIGYGGSSDRTKKPFSRPFNKSRLETSTTSTVVPSGVPGTGPPIVGKMASSSSSGGTGPSTADTSALMRQNNELRHRLQEEANNYRRRLDTYKQAQNNQAALVSRLQAKVLQYKQRCTDLEQLGPTAGVCTGGSSATRYHGGGTGSREPSPTSRHHIGHHGGPSSPSDGGGGICKAVDAGPLSLPPASCPVARERARSRSRSQSPCRKYSEGSHDEIRHQLDEERRRCEKLLVENSCLRQQLEESHRTNEALTNDLQKLTNDWENLRDELLSKEDEWKEEEQAFNDYYNNEHTRLLKMWRDVVQVRRLFNEMTSTTKVELSRMHLELSGACREVSGACSGVSVNLKQSSKFEEAQQMHIERENLELKSQLSELRAQFEASKQEINQREQRLQQMSQELKILDERYVQADSQAVQAHRMNDEVERLQSALRDIAHAVVQDAEVSASANDMAEGGHSSQHLHLSQPITSGIAPTVPRSPKRNSGIGMGGGSGGLRTSQAFAEGTISAVQAALHKYQLAIHDLQVKLQTNNDALKATKKQFENCDQTRSVLSGKVSELTEKLDSANHQLSELYKERDSLQKTLDGLRSDKHTVERGKAELNSIVDSLNTDYEKLQNVNSKLQKMYDSLEEDKKMIEMELQRVHKDKDLQELSLRAEEERCSRLREETITLREELSSLYLSRDLLEQQRIESDGLMNMLEKQKIELEFELDRVTGERNEMHSSLEKRNSSNEHLEQEIRQLKTTVAQLDEERGKLRAQAGDQGADLASLKKELISAEQARLDLDSEKLAISERLKCLEMEKEKIEQELSCVIRERNDLSNQLAAISRKKESIGEEVMRLRQRLEQSNEMNGRLNRSLEELVKESEEKTVTIEGHEKELQRLQEQLASLRSEKESLEAVLFDTNTSLEESEAKKDALERENQDLLIKQESHKALIARLNKDLENAERRAQDIKIQLTNAAANQEAEFLQKLSSLRTFSEENIKKLNEEKEQIRQTLEKRMQQALQALENSKDMEIQQLKEQFESLQLHLEALNQQHEEIILRAENEKQQALLIAHRDKQAVIEKLEATGRELKNELENSDRLKREMAAKQEKDRTSIGCLRDEIAKMRTKMEEARIRGEEELNRLEVVAGALREEKDTLIKDGEELKVQLRLSEDRCDALNHQLQDTQRKLKEAENSGDMTRKDLTDTRRTLADSNIERDKYANSNKELRDHVKRVEEQRRQQARAIEDAVAKISSLEEMRNSLEQDKVRLQTILKETENNVSKLNQDLTTAQSDIQKFQTDTTQKDASEKELQARLTNESEEKDRVLAELHQVKKQMADLEGTLCATRQELGRARCKANQDEHRFHQREQELCGRMEEGRGREKRLEDQKHNLEVCLADATQQIQELKARLGGAEGRVRALDEQLMQLECQKKEVENKLSSIGHTLRRIAGIQMDGSVSLPYRLMSPSRRYSPARGGRSERDEYPPHHHHHHHHHQHGHGGQQHETRSMSGENVLIDVDPEMVRKGVRTLMQQIAHIERERDDYKVQLCTARNQLQEANDGQLRLETKINKLQQHNRAIHEDKTNLEARLAQKTTTLQSVEETLRQKSDELASVREKAAQLEQSLGSTSEEKAHLEERLEKCRQTGARLESDKRHLQDELGRTEGRASKLDLQRVALEGDIQRLQMAMQEKDCTIRNQQERLENQQRSLTQLEDRCVALKSTVDQLKERLQAAAITETELRGEIAGLHRHNADQGHTFALGQDKLKQLQKSLTNSENERRVLAERLDAAQHSINELRRDQQASQDSTTRLQEQLAECEVQKSTLESQLRLAKWNQETNEQLAATGGIGSGAGGTSGGGDQELTRQVLSLQRDRTELRNKLEAMSEKIRTLEHEKRTLVNGGGNNSKFATNHSLYDRSEKKGAEYDSNRLDSSVNLDSASVRFSCGLDHAQIEQESRDLRMKIRRLETMLAEKEAELARSKAKLLESPSKSSSLGGGGDVERYRSAQVQAERLLDAREQSHRQQVTRLENQISMLREQLAQEAKRRQQYILRSSRAGREMQQLRQTIGDSLRNVAQDPLDPSLLESEARRLDSAVSMSLPPSTSVGREFNRSLSPTYR</sequence>
<reference evidence="6" key="3">
    <citation type="journal article" date="2013" name="Nucleic Acids Res.">
        <title>The genome of Anopheles darlingi, the main neotropical malaria vector.</title>
        <authorList>
            <person name="Marinotti O."/>
            <person name="Cerqueira G.C."/>
            <person name="de Almeida L.G."/>
            <person name="Ferro M.I."/>
            <person name="Loreto E.L."/>
            <person name="Zaha A."/>
            <person name="Teixeira S.M."/>
            <person name="Wespiser A.R."/>
            <person name="Almeida E Silva A."/>
            <person name="Schlindwein A.D."/>
            <person name="Pacheco A.C."/>
            <person name="Silva A.L."/>
            <person name="Graveley B.R."/>
            <person name="Walenz B.P."/>
            <person name="Lima Bde A."/>
            <person name="Ribeiro C.A."/>
            <person name="Nunes-Silva C.G."/>
            <person name="de Carvalho C.R."/>
            <person name="Soares C.M."/>
            <person name="de Menezes C.B."/>
            <person name="Matiolli C."/>
            <person name="Caffrey D."/>
            <person name="Araujo D.A."/>
            <person name="de Oliveira D.M."/>
            <person name="Golenbock D."/>
            <person name="Grisard E.C."/>
            <person name="Fantinatti-Garboggini F."/>
            <person name="de Carvalho F.M."/>
            <person name="Barcellos F.G."/>
            <person name="Prosdocimi F."/>
            <person name="May G."/>
            <person name="Azevedo Junior G.M."/>
            <person name="Guimaraes G.M."/>
            <person name="Goldman G.H."/>
            <person name="Padilha I.Q."/>
            <person name="Batista Jda S."/>
            <person name="Ferro J.A."/>
            <person name="Ribeiro J.M."/>
            <person name="Fietto J.L."/>
            <person name="Dabbas K.M."/>
            <person name="Cerdeira L."/>
            <person name="Agnez-Lima L.F."/>
            <person name="Brocchi M."/>
            <person name="de Carvalho M.O."/>
            <person name="Teixeira Mde M."/>
            <person name="Diniz Maia Mde M."/>
            <person name="Goldman M.H."/>
            <person name="Cruz Schneider M.P."/>
            <person name="Felipe M.S."/>
            <person name="Hungria M."/>
            <person name="Nicolas M.F."/>
            <person name="Pereira M."/>
            <person name="Montes M.A."/>
            <person name="Cantao M.E."/>
            <person name="Vincentz M."/>
            <person name="Rafael M.S."/>
            <person name="Silverman N."/>
            <person name="Stoco P.H."/>
            <person name="Souza R.C."/>
            <person name="Vicentini R."/>
            <person name="Gazzinelli R.T."/>
            <person name="Neves Rde O."/>
            <person name="Silva R."/>
            <person name="Astolfi-Filho S."/>
            <person name="Maciel T.E."/>
            <person name="Urmenyi T.P."/>
            <person name="Tadei W.P."/>
            <person name="Camargo E.P."/>
            <person name="de Vasconcelos A.T."/>
        </authorList>
    </citation>
    <scope>NUCLEOTIDE SEQUENCE</scope>
</reference>
<feature type="region of interest" description="Disordered" evidence="3">
    <location>
        <begin position="2339"/>
        <end position="2363"/>
    </location>
</feature>
<evidence type="ECO:0000256" key="1">
    <source>
        <dbReference type="ARBA" id="ARBA00023054"/>
    </source>
</evidence>
<feature type="coiled-coil region" evidence="2">
    <location>
        <begin position="1415"/>
        <end position="1589"/>
    </location>
</feature>
<feature type="compositionally biased region" description="Polar residues" evidence="3">
    <location>
        <begin position="2340"/>
        <end position="2363"/>
    </location>
</feature>
<proteinExistence type="predicted"/>
<feature type="coiled-coil region" evidence="2">
    <location>
        <begin position="2105"/>
        <end position="2139"/>
    </location>
</feature>
<gene>
    <name evidence="6" type="ORF">AND_000784</name>
</gene>
<dbReference type="VEuPathDB" id="VectorBase:ADAC000784"/>
<dbReference type="InterPro" id="IPR029058">
    <property type="entry name" value="AB_hydrolase_fold"/>
</dbReference>
<dbReference type="HOGENOM" id="CLU_000920_2_0_1"/>
<feature type="coiled-coil region" evidence="2">
    <location>
        <begin position="2263"/>
        <end position="2290"/>
    </location>
</feature>
<evidence type="ECO:0000259" key="5">
    <source>
        <dbReference type="Pfam" id="PF15035"/>
    </source>
</evidence>
<feature type="region of interest" description="Disordered" evidence="3">
    <location>
        <begin position="2143"/>
        <end position="2171"/>
    </location>
</feature>
<keyword evidence="1 2" id="KW-0175">Coiled coil</keyword>
<feature type="compositionally biased region" description="Basic and acidic residues" evidence="3">
    <location>
        <begin position="2159"/>
        <end position="2171"/>
    </location>
</feature>
<dbReference type="Pfam" id="PF00561">
    <property type="entry name" value="Abhydrolase_1"/>
    <property type="match status" value="1"/>
</dbReference>
<dbReference type="STRING" id="43151.W5JSS1"/>
<feature type="compositionally biased region" description="Basic residues" evidence="3">
    <location>
        <begin position="1733"/>
        <end position="1744"/>
    </location>
</feature>
<feature type="region of interest" description="Disordered" evidence="3">
    <location>
        <begin position="1709"/>
        <end position="1754"/>
    </location>
</feature>
<dbReference type="PANTHER" id="PTHR46331">
    <property type="entry name" value="VALACYCLOVIR HYDROLASE"/>
    <property type="match status" value="1"/>
</dbReference>
<dbReference type="Gene3D" id="1.10.287.1490">
    <property type="match status" value="1"/>
</dbReference>
<feature type="compositionally biased region" description="Basic and acidic residues" evidence="3">
    <location>
        <begin position="478"/>
        <end position="488"/>
    </location>
</feature>
<feature type="domain" description="AB hydrolase-1" evidence="4">
    <location>
        <begin position="29"/>
        <end position="139"/>
    </location>
</feature>
<dbReference type="EMBL" id="ADMH02000197">
    <property type="protein sequence ID" value="ETN67402.1"/>
    <property type="molecule type" value="Genomic_DNA"/>
</dbReference>